<dbReference type="Proteomes" id="UP000425817">
    <property type="component" value="Chromosome"/>
</dbReference>
<dbReference type="RefSeq" id="WP_157611797.1">
    <property type="nucleotide sequence ID" value="NZ_CP046622.1"/>
</dbReference>
<proteinExistence type="predicted"/>
<sequence>MEWHRFTLAKGDQVLALPCVEIVAFVNGLPDNGGAGFARFLNDFARNFGGQLRFYRTGDMKRFRAFDVQALEGPAHWFADPRLLATNMLSFRAHSGETARDVRPPALDMTLAGVFEPPRFILRMILPVEWGDEPQQLLSLAQAALAELPLGSGYCGYSLVWEETDTALEEKVLAWAGPLHRRHPGLGYGDAVCLSNAVDRGVVAVNWLTFLGAEFVAALGGPDALASNAPAEVSVLSLGQGGVILRAGEAPKLGDVNREDLLPAYHAVGRLVGPVRATDEALDELLIDAMSEEDAHDWLRRFFV</sequence>
<evidence type="ECO:0000313" key="1">
    <source>
        <dbReference type="EMBL" id="QGW80597.1"/>
    </source>
</evidence>
<dbReference type="OrthoDB" id="8986326at2"/>
<evidence type="ECO:0000313" key="2">
    <source>
        <dbReference type="Proteomes" id="UP000425817"/>
    </source>
</evidence>
<protein>
    <submittedName>
        <fullName evidence="1">DUF3396 domain-containing protein</fullName>
    </submittedName>
</protein>
<reference evidence="1 2" key="1">
    <citation type="submission" date="2019-12" db="EMBL/GenBank/DDBJ databases">
        <title>Hybrid Genome Assemblies of two High G+C Isolates from Undergraduate Microbiology Courses.</title>
        <authorList>
            <person name="Ne Ville C.J."/>
            <person name="Enright D."/>
            <person name="Hernandez I."/>
            <person name="Dodsworth J."/>
            <person name="Orwin P.M."/>
        </authorList>
    </citation>
    <scope>NUCLEOTIDE SEQUENCE [LARGE SCALE GENOMIC DNA]</scope>
    <source>
        <strain evidence="1 2">CSUSB</strain>
    </source>
</reference>
<dbReference type="Pfam" id="PF11876">
    <property type="entry name" value="TsiV"/>
    <property type="match status" value="1"/>
</dbReference>
<gene>
    <name evidence="1" type="ORF">GOQ09_02855</name>
</gene>
<accession>A0A6I6HIF5</accession>
<dbReference type="AlphaFoldDB" id="A0A6I6HIF5"/>
<dbReference type="EMBL" id="CP046622">
    <property type="protein sequence ID" value="QGW80597.1"/>
    <property type="molecule type" value="Genomic_DNA"/>
</dbReference>
<name>A0A6I6HIF5_VARPD</name>
<organism evidence="1 2">
    <name type="scientific">Variovorax paradoxus</name>
    <dbReference type="NCBI Taxonomy" id="34073"/>
    <lineage>
        <taxon>Bacteria</taxon>
        <taxon>Pseudomonadati</taxon>
        <taxon>Pseudomonadota</taxon>
        <taxon>Betaproteobacteria</taxon>
        <taxon>Burkholderiales</taxon>
        <taxon>Comamonadaceae</taxon>
        <taxon>Variovorax</taxon>
    </lineage>
</organism>
<dbReference type="InterPro" id="IPR021815">
    <property type="entry name" value="TsiV"/>
</dbReference>